<comment type="catalytic activity">
    <reaction evidence="6">
        <text>6-methylsalicylate + H(+) = 3-methylphenol + CO2</text>
        <dbReference type="Rhea" id="RHEA:23112"/>
        <dbReference type="ChEBI" id="CHEBI:15378"/>
        <dbReference type="ChEBI" id="CHEBI:16526"/>
        <dbReference type="ChEBI" id="CHEBI:17231"/>
        <dbReference type="ChEBI" id="CHEBI:36658"/>
        <dbReference type="EC" id="4.1.1.52"/>
    </reaction>
    <physiologicalReaction direction="left-to-right" evidence="6">
        <dbReference type="Rhea" id="RHEA:23113"/>
    </physiologicalReaction>
</comment>
<dbReference type="GO" id="GO:0047596">
    <property type="term" value="F:6-methylsalicylate decarboxylase activity"/>
    <property type="evidence" value="ECO:0007669"/>
    <property type="project" value="UniProtKB-EC"/>
</dbReference>
<dbReference type="PANTHER" id="PTHR21240:SF29">
    <property type="entry name" value="AMIDOHYDROLASE-RELATED DOMAIN-CONTAINING PROTEIN"/>
    <property type="match status" value="1"/>
</dbReference>
<evidence type="ECO:0000256" key="7">
    <source>
        <dbReference type="ARBA" id="ARBA00038889"/>
    </source>
</evidence>
<evidence type="ECO:0000256" key="1">
    <source>
        <dbReference type="ARBA" id="ARBA00005871"/>
    </source>
</evidence>
<evidence type="ECO:0000256" key="2">
    <source>
        <dbReference type="ARBA" id="ARBA00022723"/>
    </source>
</evidence>
<dbReference type="GO" id="GO:0005829">
    <property type="term" value="C:cytosol"/>
    <property type="evidence" value="ECO:0007669"/>
    <property type="project" value="TreeGrafter"/>
</dbReference>
<keyword evidence="5 8" id="KW-0456">Lyase</keyword>
<dbReference type="GO" id="GO:0046872">
    <property type="term" value="F:metal ion binding"/>
    <property type="evidence" value="ECO:0007669"/>
    <property type="project" value="UniProtKB-KW"/>
</dbReference>
<organism evidence="10 11">
    <name type="scientific">Thyridium curvatum</name>
    <dbReference type="NCBI Taxonomy" id="1093900"/>
    <lineage>
        <taxon>Eukaryota</taxon>
        <taxon>Fungi</taxon>
        <taxon>Dikarya</taxon>
        <taxon>Ascomycota</taxon>
        <taxon>Pezizomycotina</taxon>
        <taxon>Sordariomycetes</taxon>
        <taxon>Sordariomycetidae</taxon>
        <taxon>Thyridiales</taxon>
        <taxon>Thyridiaceae</taxon>
        <taxon>Thyridium</taxon>
    </lineage>
</organism>
<dbReference type="InParanoid" id="A0A507BCX6"/>
<feature type="domain" description="Amidohydrolase-related" evidence="9">
    <location>
        <begin position="32"/>
        <end position="292"/>
    </location>
</feature>
<dbReference type="EMBL" id="SKBQ01000022">
    <property type="protein sequence ID" value="TPX15259.1"/>
    <property type="molecule type" value="Genomic_DNA"/>
</dbReference>
<dbReference type="InterPro" id="IPR032466">
    <property type="entry name" value="Metal_Hydrolase"/>
</dbReference>
<dbReference type="RefSeq" id="XP_030996970.1">
    <property type="nucleotide sequence ID" value="XM_031138957.1"/>
</dbReference>
<dbReference type="GO" id="GO:0016787">
    <property type="term" value="F:hydrolase activity"/>
    <property type="evidence" value="ECO:0007669"/>
    <property type="project" value="InterPro"/>
</dbReference>
<keyword evidence="3 8" id="KW-0210">Decarboxylase</keyword>
<dbReference type="GO" id="GO:0019748">
    <property type="term" value="P:secondary metabolic process"/>
    <property type="evidence" value="ECO:0007669"/>
    <property type="project" value="TreeGrafter"/>
</dbReference>
<name>A0A507BCX6_9PEZI</name>
<evidence type="ECO:0000256" key="5">
    <source>
        <dbReference type="ARBA" id="ARBA00023239"/>
    </source>
</evidence>
<dbReference type="EC" id="4.1.1.52" evidence="7"/>
<dbReference type="AlphaFoldDB" id="A0A507BCX6"/>
<comment type="similarity">
    <text evidence="1">Belongs to the metallo-dependent hydrolases superfamily. ACMSD family.</text>
</comment>
<dbReference type="OrthoDB" id="2832284at2759"/>
<sequence length="297" mass="32426">MNAANISKAILSISSPGTCLWDDAAKCASLSRDVNSYAAGLQAAHPDRFGFWATLPLPYVNESIAEIDAALDEGAEGFVWMTNYRGYYLGDPIFDEVLNVLNERNATIFFHPTTPYTACRYGAGCDWSGIQAAPLADTFPSPLFEFFFDTARLMTNMLLRGVYSRFPCITTIFAHAGGAFPPLLTRVLQFGKLLQTSLPDGVVVIDEGEAREILETRCYFDLAGWPFPGELPAMMRATGVAEDRLLYGSDFPFFPEPLVVNLTKIMDDGLVTTIGPEAVALVHRINAERLLGASNGA</sequence>
<dbReference type="InterPro" id="IPR006680">
    <property type="entry name" value="Amidohydro-rel"/>
</dbReference>
<comment type="caution">
    <text evidence="10">The sequence shown here is derived from an EMBL/GenBank/DDBJ whole genome shotgun (WGS) entry which is preliminary data.</text>
</comment>
<evidence type="ECO:0000313" key="10">
    <source>
        <dbReference type="EMBL" id="TPX15259.1"/>
    </source>
</evidence>
<reference evidence="10 11" key="1">
    <citation type="submission" date="2019-06" db="EMBL/GenBank/DDBJ databases">
        <title>Draft genome sequence of the filamentous fungus Phialemoniopsis curvata isolated from diesel fuel.</title>
        <authorList>
            <person name="Varaljay V.A."/>
            <person name="Lyon W.J."/>
            <person name="Crouch A.L."/>
            <person name="Drake C.E."/>
            <person name="Hollomon J.M."/>
            <person name="Nadeau L.J."/>
            <person name="Nunn H.S."/>
            <person name="Stevenson B.S."/>
            <person name="Bojanowski C.L."/>
            <person name="Crookes-Goodson W.J."/>
        </authorList>
    </citation>
    <scope>NUCLEOTIDE SEQUENCE [LARGE SCALE GENOMIC DNA]</scope>
    <source>
        <strain evidence="10 11">D216</strain>
    </source>
</reference>
<evidence type="ECO:0000256" key="4">
    <source>
        <dbReference type="ARBA" id="ARBA00022833"/>
    </source>
</evidence>
<dbReference type="Gene3D" id="3.20.20.140">
    <property type="entry name" value="Metal-dependent hydrolases"/>
    <property type="match status" value="1"/>
</dbReference>
<dbReference type="SUPFAM" id="SSF51556">
    <property type="entry name" value="Metallo-dependent hydrolases"/>
    <property type="match status" value="1"/>
</dbReference>
<evidence type="ECO:0000259" key="9">
    <source>
        <dbReference type="Pfam" id="PF04909"/>
    </source>
</evidence>
<evidence type="ECO:0000256" key="6">
    <source>
        <dbReference type="ARBA" id="ARBA00036832"/>
    </source>
</evidence>
<dbReference type="GeneID" id="41971983"/>
<dbReference type="PANTHER" id="PTHR21240">
    <property type="entry name" value="2-AMINO-3-CARBOXYLMUCONATE-6-SEMIALDEHYDE DECARBOXYLASE"/>
    <property type="match status" value="1"/>
</dbReference>
<dbReference type="Proteomes" id="UP000319257">
    <property type="component" value="Unassembled WGS sequence"/>
</dbReference>
<keyword evidence="11" id="KW-1185">Reference proteome</keyword>
<dbReference type="STRING" id="1093900.A0A507BCX6"/>
<evidence type="ECO:0000256" key="3">
    <source>
        <dbReference type="ARBA" id="ARBA00022793"/>
    </source>
</evidence>
<evidence type="ECO:0000313" key="11">
    <source>
        <dbReference type="Proteomes" id="UP000319257"/>
    </source>
</evidence>
<keyword evidence="4" id="KW-0862">Zinc</keyword>
<keyword evidence="2" id="KW-0479">Metal-binding</keyword>
<gene>
    <name evidence="10" type="ORF">E0L32_004536</name>
</gene>
<dbReference type="Pfam" id="PF04909">
    <property type="entry name" value="Amidohydro_2"/>
    <property type="match status" value="1"/>
</dbReference>
<protein>
    <recommendedName>
        <fullName evidence="7">6-methylsalicylate decarboxylase</fullName>
        <ecNumber evidence="7">4.1.1.52</ecNumber>
    </recommendedName>
</protein>
<proteinExistence type="inferred from homology"/>
<dbReference type="InterPro" id="IPR032465">
    <property type="entry name" value="ACMSD"/>
</dbReference>
<accession>A0A507BCX6</accession>
<evidence type="ECO:0000256" key="8">
    <source>
        <dbReference type="RuleBase" id="RU366045"/>
    </source>
</evidence>